<feature type="domain" description="5'-Nucleotidase C-terminal" evidence="4">
    <location>
        <begin position="419"/>
        <end position="554"/>
    </location>
</feature>
<proteinExistence type="inferred from homology"/>
<dbReference type="Gene3D" id="3.60.21.10">
    <property type="match status" value="1"/>
</dbReference>
<name>A0ABS0XRG8_9SPHN</name>
<evidence type="ECO:0000259" key="4">
    <source>
        <dbReference type="Pfam" id="PF02872"/>
    </source>
</evidence>
<dbReference type="InterPro" id="IPR004843">
    <property type="entry name" value="Calcineurin-like_PHP"/>
</dbReference>
<dbReference type="InterPro" id="IPR036907">
    <property type="entry name" value="5'-Nucleotdase_C_sf"/>
</dbReference>
<gene>
    <name evidence="5" type="ORF">JAO74_12620</name>
</gene>
<dbReference type="SUPFAM" id="SSF55816">
    <property type="entry name" value="5'-nucleotidase (syn. UDP-sugar hydrolase), C-terminal domain"/>
    <property type="match status" value="1"/>
</dbReference>
<feature type="domain" description="Calcineurin-like phosphoesterase" evidence="3">
    <location>
        <begin position="51"/>
        <end position="304"/>
    </location>
</feature>
<reference evidence="6" key="1">
    <citation type="submission" date="2020-12" db="EMBL/GenBank/DDBJ databases">
        <title>Hymenobacter sp.</title>
        <authorList>
            <person name="Kim M.K."/>
        </authorList>
    </citation>
    <scope>NUCLEOTIDE SEQUENCE [LARGE SCALE GENOMIC DNA]</scope>
    <source>
        <strain evidence="6">BT553</strain>
    </source>
</reference>
<feature type="signal peptide" evidence="2">
    <location>
        <begin position="1"/>
        <end position="21"/>
    </location>
</feature>
<evidence type="ECO:0000256" key="1">
    <source>
        <dbReference type="ARBA" id="ARBA00022729"/>
    </source>
</evidence>
<accession>A0ABS0XRG8</accession>
<dbReference type="InterPro" id="IPR008334">
    <property type="entry name" value="5'-Nucleotdase_C"/>
</dbReference>
<dbReference type="SUPFAM" id="SSF56300">
    <property type="entry name" value="Metallo-dependent phosphatases"/>
    <property type="match status" value="1"/>
</dbReference>
<keyword evidence="2" id="KW-0378">Hydrolase</keyword>
<dbReference type="PANTHER" id="PTHR11575:SF24">
    <property type="entry name" value="5'-NUCLEOTIDASE"/>
    <property type="match status" value="1"/>
</dbReference>
<dbReference type="RefSeq" id="WP_199038458.1">
    <property type="nucleotide sequence ID" value="NZ_JAELXS010000006.1"/>
</dbReference>
<dbReference type="EMBL" id="JAELXS010000006">
    <property type="protein sequence ID" value="MBJ6122636.1"/>
    <property type="molecule type" value="Genomic_DNA"/>
</dbReference>
<dbReference type="InterPro" id="IPR029052">
    <property type="entry name" value="Metallo-depent_PP-like"/>
</dbReference>
<dbReference type="Proteomes" id="UP000640426">
    <property type="component" value="Unassembled WGS sequence"/>
</dbReference>
<dbReference type="InterPro" id="IPR006179">
    <property type="entry name" value="5_nucleotidase/apyrase"/>
</dbReference>
<comment type="caution">
    <text evidence="5">The sequence shown here is derived from an EMBL/GenBank/DDBJ whole genome shotgun (WGS) entry which is preliminary data.</text>
</comment>
<evidence type="ECO:0000259" key="3">
    <source>
        <dbReference type="Pfam" id="PF00149"/>
    </source>
</evidence>
<evidence type="ECO:0000313" key="6">
    <source>
        <dbReference type="Proteomes" id="UP000640426"/>
    </source>
</evidence>
<dbReference type="PRINTS" id="PR01607">
    <property type="entry name" value="APYRASEFAMLY"/>
</dbReference>
<dbReference type="PROSITE" id="PS51257">
    <property type="entry name" value="PROKAR_LIPOPROTEIN"/>
    <property type="match status" value="1"/>
</dbReference>
<evidence type="ECO:0000313" key="5">
    <source>
        <dbReference type="EMBL" id="MBJ6122636.1"/>
    </source>
</evidence>
<dbReference type="Pfam" id="PF00149">
    <property type="entry name" value="Metallophos"/>
    <property type="match status" value="1"/>
</dbReference>
<comment type="similarity">
    <text evidence="2">Belongs to the 5'-nucleotidase family.</text>
</comment>
<protein>
    <submittedName>
        <fullName evidence="5">Bifunctional metallophosphatase/5'-nucleotidase</fullName>
    </submittedName>
</protein>
<keyword evidence="2" id="KW-0547">Nucleotide-binding</keyword>
<keyword evidence="1 2" id="KW-0732">Signal</keyword>
<keyword evidence="6" id="KW-1185">Reference proteome</keyword>
<sequence length="595" mass="60451">MRGLAALVAAALLAGCAGRTAAPIAGGAAGPVAGGAAGPVAGAAAGPVEVHVIAFNDFHGNLEPPKLSIDVAGADGKPVAAPAGGAAYLASAIAGLRAQAAHSITVSAGDMTGASPIVSSLFLDEPTIAAMNLIGVDLNAAGNHEFDRGIDELRRLQNGGCAKTGNGEPCRLDRFAGARFAYLAGNTIEASGHSAFPATAIREFRDGARVVKIGFIGLTTRTTTTLVNPAGIPGIRFADEADTANAQIAGLRAGGADAIVLLIHEGGAAEGGPNDCTALSGAIRPILDRLDTRVDLVVSGHTHRSYICGYAAYDPARPFLLTSAGRYGTLVTDAVLAIDPATHRVVGKRARNIVVQNEGYVGADGKTVAPSDLTMRYAPEPRVGGLVARYTAAAAPLASKPVGLLTGPLVKAKEGGGMTETALGNLIADSQLAATRVSGAQIALMNPYGIRTSLNPAPDGSITYADLYAVQPFGNTLMVRAYTGAQVRAVLEQQIDRKIVMSVAGMTYAYDRSRPAGSRIMDARVGTAPLDDAATYRVTVNNFLAFGGDGFSTLTAGRDVAGGPSDLDALVAHLATGKPVGPPATGRIVDRTPVR</sequence>
<organism evidence="5 6">
    <name type="scientific">Sphingomonas mollis</name>
    <dbReference type="NCBI Taxonomy" id="2795726"/>
    <lineage>
        <taxon>Bacteria</taxon>
        <taxon>Pseudomonadati</taxon>
        <taxon>Pseudomonadota</taxon>
        <taxon>Alphaproteobacteria</taxon>
        <taxon>Sphingomonadales</taxon>
        <taxon>Sphingomonadaceae</taxon>
        <taxon>Sphingomonas</taxon>
    </lineage>
</organism>
<dbReference type="Gene3D" id="3.90.780.10">
    <property type="entry name" value="5'-Nucleotidase, C-terminal domain"/>
    <property type="match status" value="1"/>
</dbReference>
<evidence type="ECO:0000256" key="2">
    <source>
        <dbReference type="RuleBase" id="RU362119"/>
    </source>
</evidence>
<dbReference type="PANTHER" id="PTHR11575">
    <property type="entry name" value="5'-NUCLEOTIDASE-RELATED"/>
    <property type="match status" value="1"/>
</dbReference>
<dbReference type="Pfam" id="PF02872">
    <property type="entry name" value="5_nucleotid_C"/>
    <property type="match status" value="1"/>
</dbReference>
<feature type="chain" id="PRO_5045009512" evidence="2">
    <location>
        <begin position="22"/>
        <end position="595"/>
    </location>
</feature>